<keyword evidence="2" id="KW-0472">Membrane</keyword>
<organism evidence="5">
    <name type="scientific">Candidatus Kentrum sp. LPFa</name>
    <dbReference type="NCBI Taxonomy" id="2126335"/>
    <lineage>
        <taxon>Bacteria</taxon>
        <taxon>Pseudomonadati</taxon>
        <taxon>Pseudomonadota</taxon>
        <taxon>Gammaproteobacteria</taxon>
        <taxon>Candidatus Kentrum</taxon>
    </lineage>
</organism>
<gene>
    <name evidence="4" type="ORF">BECKLPF1236A_GA0070988_100603</name>
    <name evidence="5" type="ORF">BECKLPF1236C_GA0070990_1005516</name>
</gene>
<proteinExistence type="predicted"/>
<evidence type="ECO:0000313" key="5">
    <source>
        <dbReference type="EMBL" id="VFK27963.1"/>
    </source>
</evidence>
<dbReference type="EMBL" id="CAADFM010000060">
    <property type="protein sequence ID" value="VFK11692.1"/>
    <property type="molecule type" value="Genomic_DNA"/>
</dbReference>
<dbReference type="AlphaFoldDB" id="A0A450XF85"/>
<reference evidence="5" key="1">
    <citation type="submission" date="2019-02" db="EMBL/GenBank/DDBJ databases">
        <authorList>
            <person name="Gruber-Vodicka R. H."/>
            <person name="Seah K. B. B."/>
        </authorList>
    </citation>
    <scope>NUCLEOTIDE SEQUENCE</scope>
    <source>
        <strain evidence="4">BECK_S312</strain>
        <strain evidence="5">BECK_S426</strain>
    </source>
</reference>
<dbReference type="InterPro" id="IPR018466">
    <property type="entry name" value="Kre9/Knh1-like_N"/>
</dbReference>
<evidence type="ECO:0000256" key="1">
    <source>
        <dbReference type="ARBA" id="ARBA00022729"/>
    </source>
</evidence>
<evidence type="ECO:0000259" key="3">
    <source>
        <dbReference type="Pfam" id="PF10342"/>
    </source>
</evidence>
<accession>A0A450XF85</accession>
<feature type="domain" description="Yeast cell wall synthesis Kre9/Knh1-like N-terminal" evidence="3">
    <location>
        <begin position="81"/>
        <end position="158"/>
    </location>
</feature>
<feature type="transmembrane region" description="Helical" evidence="2">
    <location>
        <begin position="41"/>
        <end position="59"/>
    </location>
</feature>
<dbReference type="Pfam" id="PF10342">
    <property type="entry name" value="Kre9_KNH"/>
    <property type="match status" value="1"/>
</dbReference>
<keyword evidence="2" id="KW-1133">Transmembrane helix</keyword>
<sequence length="217" mass="24296">MRKYLCIGKTLGESLPKSRPAPFPSWRGALICSRKKFEIPLMLFFVIFTVLARTVAFAAEPNTPPTIAITEPDGTNDAADISYTITWTNQDPDNDAKVSLYYDTDNTGKNGALIVEDLSENNETDSYTLDTSLIPEGNYYIYAVIDDGVNDPVATYSNGPITITHAILTCQDIKKKIGVWNVDCNNATKAGYYWKVENKLREYGFYGMQKSTIYHIM</sequence>
<dbReference type="EMBL" id="CAADFP010000055">
    <property type="protein sequence ID" value="VFK27963.1"/>
    <property type="molecule type" value="Genomic_DNA"/>
</dbReference>
<keyword evidence="2" id="KW-0812">Transmembrane</keyword>
<keyword evidence="1" id="KW-0732">Signal</keyword>
<evidence type="ECO:0000256" key="2">
    <source>
        <dbReference type="SAM" id="Phobius"/>
    </source>
</evidence>
<name>A0A450XF85_9GAMM</name>
<protein>
    <recommendedName>
        <fullName evidence="3">Yeast cell wall synthesis Kre9/Knh1-like N-terminal domain-containing protein</fullName>
    </recommendedName>
</protein>
<evidence type="ECO:0000313" key="4">
    <source>
        <dbReference type="EMBL" id="VFK11692.1"/>
    </source>
</evidence>